<evidence type="ECO:0000256" key="1">
    <source>
        <dbReference type="SAM" id="MobiDB-lite"/>
    </source>
</evidence>
<evidence type="ECO:0000313" key="2">
    <source>
        <dbReference type="EMBL" id="KAF1998366.1"/>
    </source>
</evidence>
<dbReference type="AlphaFoldDB" id="A0A6A5WL29"/>
<feature type="compositionally biased region" description="Basic and acidic residues" evidence="1">
    <location>
        <begin position="155"/>
        <end position="197"/>
    </location>
</feature>
<gene>
    <name evidence="2" type="ORF">P154DRAFT_536366</name>
</gene>
<evidence type="ECO:0000313" key="3">
    <source>
        <dbReference type="Proteomes" id="UP000799779"/>
    </source>
</evidence>
<dbReference type="Proteomes" id="UP000799779">
    <property type="component" value="Unassembled WGS sequence"/>
</dbReference>
<protein>
    <submittedName>
        <fullName evidence="2">Uncharacterized protein</fullName>
    </submittedName>
</protein>
<feature type="compositionally biased region" description="Pro residues" evidence="1">
    <location>
        <begin position="95"/>
        <end position="105"/>
    </location>
</feature>
<organism evidence="2 3">
    <name type="scientific">Amniculicola lignicola CBS 123094</name>
    <dbReference type="NCBI Taxonomy" id="1392246"/>
    <lineage>
        <taxon>Eukaryota</taxon>
        <taxon>Fungi</taxon>
        <taxon>Dikarya</taxon>
        <taxon>Ascomycota</taxon>
        <taxon>Pezizomycotina</taxon>
        <taxon>Dothideomycetes</taxon>
        <taxon>Pleosporomycetidae</taxon>
        <taxon>Pleosporales</taxon>
        <taxon>Amniculicolaceae</taxon>
        <taxon>Amniculicola</taxon>
    </lineage>
</organism>
<feature type="compositionally biased region" description="Acidic residues" evidence="1">
    <location>
        <begin position="63"/>
        <end position="75"/>
    </location>
</feature>
<feature type="region of interest" description="Disordered" evidence="1">
    <location>
        <begin position="128"/>
        <end position="197"/>
    </location>
</feature>
<keyword evidence="3" id="KW-1185">Reference proteome</keyword>
<reference evidence="2" key="1">
    <citation type="journal article" date="2020" name="Stud. Mycol.">
        <title>101 Dothideomycetes genomes: a test case for predicting lifestyles and emergence of pathogens.</title>
        <authorList>
            <person name="Haridas S."/>
            <person name="Albert R."/>
            <person name="Binder M."/>
            <person name="Bloem J."/>
            <person name="Labutti K."/>
            <person name="Salamov A."/>
            <person name="Andreopoulos B."/>
            <person name="Baker S."/>
            <person name="Barry K."/>
            <person name="Bills G."/>
            <person name="Bluhm B."/>
            <person name="Cannon C."/>
            <person name="Castanera R."/>
            <person name="Culley D."/>
            <person name="Daum C."/>
            <person name="Ezra D."/>
            <person name="Gonzalez J."/>
            <person name="Henrissat B."/>
            <person name="Kuo A."/>
            <person name="Liang C."/>
            <person name="Lipzen A."/>
            <person name="Lutzoni F."/>
            <person name="Magnuson J."/>
            <person name="Mondo S."/>
            <person name="Nolan M."/>
            <person name="Ohm R."/>
            <person name="Pangilinan J."/>
            <person name="Park H.-J."/>
            <person name="Ramirez L."/>
            <person name="Alfaro M."/>
            <person name="Sun H."/>
            <person name="Tritt A."/>
            <person name="Yoshinaga Y."/>
            <person name="Zwiers L.-H."/>
            <person name="Turgeon B."/>
            <person name="Goodwin S."/>
            <person name="Spatafora J."/>
            <person name="Crous P."/>
            <person name="Grigoriev I."/>
        </authorList>
    </citation>
    <scope>NUCLEOTIDE SEQUENCE</scope>
    <source>
        <strain evidence="2">CBS 123094</strain>
    </source>
</reference>
<sequence length="339" mass="38930">MGALLSTARAVLNSLLPFTNQATPLIQDLIHTLILCGTLYYAPQIADYYHNRQHVDRPTIPEEPTDPLEDFADPDLPLDDRLVLQEDTDDDAIEPPLPAPTPPPFQQFEAQPPLLADEQDAWNNLLQAGPANQRDGPPNTRANRVVGPKKAKSLARKDQQRAYHEFHRQQAELRKLQEAEGKEEREAALRAERERRAEVERDIRERERLERERKKEEERKEAEEERRRRERALLVARETVEKYDAVDLEEIGWKEGKDFVWMERLVRASGLLANLQKQREGEVVMITGAGWLVVVGKEVMKEAYEMALRYGGEKKNNGSISTERFGSMLETVVRAKIKG</sequence>
<name>A0A6A5WL29_9PLEO</name>
<dbReference type="EMBL" id="ML977604">
    <property type="protein sequence ID" value="KAF1998366.1"/>
    <property type="molecule type" value="Genomic_DNA"/>
</dbReference>
<feature type="region of interest" description="Disordered" evidence="1">
    <location>
        <begin position="56"/>
        <end position="75"/>
    </location>
</feature>
<dbReference type="OrthoDB" id="5397628at2759"/>
<accession>A0A6A5WL29</accession>
<proteinExistence type="predicted"/>
<feature type="region of interest" description="Disordered" evidence="1">
    <location>
        <begin position="90"/>
        <end position="109"/>
    </location>
</feature>